<dbReference type="GO" id="GO:0045540">
    <property type="term" value="P:regulation of cholesterol biosynthetic process"/>
    <property type="evidence" value="ECO:0007669"/>
    <property type="project" value="TreeGrafter"/>
</dbReference>
<dbReference type="SMART" id="SM00320">
    <property type="entry name" value="WD40"/>
    <property type="match status" value="6"/>
</dbReference>
<evidence type="ECO:0000256" key="13">
    <source>
        <dbReference type="ARBA" id="ARBA00023098"/>
    </source>
</evidence>
<dbReference type="InterPro" id="IPR000731">
    <property type="entry name" value="SSD"/>
</dbReference>
<keyword evidence="10" id="KW-0256">Endoplasmic reticulum</keyword>
<evidence type="ECO:0000256" key="3">
    <source>
        <dbReference type="ARBA" id="ARBA00004653"/>
    </source>
</evidence>
<evidence type="ECO:0000256" key="12">
    <source>
        <dbReference type="ARBA" id="ARBA00023034"/>
    </source>
</evidence>
<name>A0A1B6DX23_9HEMI</name>
<keyword evidence="14" id="KW-0446">Lipid-binding</keyword>
<dbReference type="SUPFAM" id="SSF50978">
    <property type="entry name" value="WD40 repeat-like"/>
    <property type="match status" value="1"/>
</dbReference>
<dbReference type="GO" id="GO:0005789">
    <property type="term" value="C:endoplasmic reticulum membrane"/>
    <property type="evidence" value="ECO:0007669"/>
    <property type="project" value="UniProtKB-SubCell"/>
</dbReference>
<feature type="transmembrane region" description="Helical" evidence="22">
    <location>
        <begin position="28"/>
        <end position="53"/>
    </location>
</feature>
<dbReference type="PROSITE" id="PS50082">
    <property type="entry name" value="WD_REPEATS_2"/>
    <property type="match status" value="3"/>
</dbReference>
<dbReference type="Pfam" id="PF24006">
    <property type="entry name" value="SCAP_N"/>
    <property type="match status" value="1"/>
</dbReference>
<evidence type="ECO:0000256" key="7">
    <source>
        <dbReference type="ARBA" id="ARBA00022574"/>
    </source>
</evidence>
<feature type="transmembrane region" description="Helical" evidence="22">
    <location>
        <begin position="355"/>
        <end position="379"/>
    </location>
</feature>
<dbReference type="InterPro" id="IPR036322">
    <property type="entry name" value="WD40_repeat_dom_sf"/>
</dbReference>
<dbReference type="Pfam" id="PF24017">
    <property type="entry name" value="Beta-prop_SCAP"/>
    <property type="match status" value="1"/>
</dbReference>
<evidence type="ECO:0000256" key="16">
    <source>
        <dbReference type="ARBA" id="ARBA00023166"/>
    </source>
</evidence>
<feature type="transmembrane region" description="Helical" evidence="22">
    <location>
        <begin position="317"/>
        <end position="343"/>
    </location>
</feature>
<sequence length="1309" mass="147075">MANPRWAEASVPRGLPERVAQLYYTHGLFCATHPVTVIFLAFSLVLLCCYPLLSFPLPGNVPQYFSTLQIENSSKFLEKPRWLQSSSPACYVQQIVMKAAVSPWTDDLYLTDAIRAPLAEVFKLLEVIQNYQQPNSSVVLSDLCIHVETTNSKGGKEILPEYNCLLLSPANLWQQDEHRYNNDANLISTIYNYQSLQKGKISLAELLFGINLKDSGIKRYPVRKRQRIIQFAVTVVLEKIDKEYLEGLKDTLSRLYPLHQSEHNESNVTVHSENILHIYYPGEFDYKELVPLITAYLVFFIYIYFSVFKIEIVRSKFFIAVSAVVTVVASLSMSVGLCFFFGLELGGRGREIIPYLVVIVGLENILVLTKSVVYTPSHLDVKIRIAQGLSREGWSITKNLLTEVTILTAGLLTLVPAIQEFCIFAIVGLLSDFFLQMFFYTTVLGLDIKQMDHTENNQSVYYHRYSPVRNPVLPRSRSTPRLNYQTSQPKVPKRLRLVHFWARTRIVQRAFMLCMVIWIGGIIYSAGILEKIVPIDRVNLDKTMLSNEDFTTEAVTGRYKNPLAGEGGRRAAILEMEAKLLAAGEANKLRMNQSKDMDDLSRLKPGDYDPLHRISPHHWAAILSLYNTSFLPGSYITLLPAILLSSPVPPERAIALRNPFEKKMPQFQWNSLAAALDPLDLNAIALIDGEYSSISSSKSTVQSSDTPLVPTSPMELFLTAVLCAISVLVVAYMMVVLYRCICSRNYAEWRASWAGEKENKDTSTEVVLEAVPLVLRGHQQQVECLSTDGSSVVSSCLGGELRVWDVATGDPVATIDRKRFFALNRHNRTSLPAEGNKSQLESSLYTQISPNEEYTTKDDEDFYKELASTCSDSPKSPFLRSRTKMNPSTYNQPDFSSTICTAFTSQEFNPQHSPPNKNGFNYGSKINELYEEFNKSSQMQDNEMDGECCLCGEGAYCERRKRTSVSDEIRTSSGVVGENFLTDNVENWCVSQIWCLDCQDNLITVGCANGRLEIWEARSGKFKCLVGDSTNSNQGVTCVRLIGNYVLAARLNGSLDFYILDWSSRNSNFYRRTHMRTGSIGSSLEWTISDSSDDKLKSLWLSTARAHQQPITVLESEGGRVISGSQDHTLKVFSLIDQSTLYTLHGHCGPITTLFIDRVTPTMACSGSQDGMLCVWDLQTGACMYSIQAHDGYITSLTYSASYVISLGSDEKLCVWERFQGHLLNTIQVSQTYCSSMAMLTHNLLITSKQGSLVVWDVHLGEPVRIVKLGHSDNCVYVQHIVSLHDSVACDYGQQLRIVRFPLVQDKTD</sequence>
<evidence type="ECO:0000256" key="18">
    <source>
        <dbReference type="ARBA" id="ARBA00023221"/>
    </source>
</evidence>
<dbReference type="SUPFAM" id="SSF82866">
    <property type="entry name" value="Multidrug efflux transporter AcrB transmembrane domain"/>
    <property type="match status" value="1"/>
</dbReference>
<protein>
    <recommendedName>
        <fullName evidence="5">Sterol regulatory element-binding protein cleavage-activating protein</fullName>
    </recommendedName>
</protein>
<dbReference type="PANTHER" id="PTHR46378:SF1">
    <property type="entry name" value="STEROL REGULATORY ELEMENT-BINDING PROTEIN CLEAVAGE-ACTIVATING PROTEIN"/>
    <property type="match status" value="1"/>
</dbReference>
<keyword evidence="9" id="KW-0677">Repeat</keyword>
<dbReference type="InterPro" id="IPR030225">
    <property type="entry name" value="SCAP"/>
</dbReference>
<keyword evidence="19" id="KW-0968">Cytoplasmic vesicle</keyword>
<evidence type="ECO:0000256" key="6">
    <source>
        <dbReference type="ARBA" id="ARBA00022548"/>
    </source>
</evidence>
<evidence type="ECO:0000256" key="15">
    <source>
        <dbReference type="ARBA" id="ARBA00023136"/>
    </source>
</evidence>
<evidence type="ECO:0000256" key="4">
    <source>
        <dbReference type="ARBA" id="ARBA00007410"/>
    </source>
</evidence>
<keyword evidence="18" id="KW-0753">Steroid metabolism</keyword>
<dbReference type="InterPro" id="IPR015943">
    <property type="entry name" value="WD40/YVTN_repeat-like_dom_sf"/>
</dbReference>
<feature type="domain" description="SSD" evidence="23">
    <location>
        <begin position="288"/>
        <end position="446"/>
    </location>
</feature>
<evidence type="ECO:0000256" key="5">
    <source>
        <dbReference type="ARBA" id="ARBA00019541"/>
    </source>
</evidence>
<feature type="transmembrane region" description="Helical" evidence="22">
    <location>
        <begin position="289"/>
        <end position="305"/>
    </location>
</feature>
<dbReference type="InterPro" id="IPR057041">
    <property type="entry name" value="SCAP_N"/>
</dbReference>
<evidence type="ECO:0000256" key="1">
    <source>
        <dbReference type="ARBA" id="ARBA00004477"/>
    </source>
</evidence>
<keyword evidence="6" id="KW-0153">Cholesterol metabolism</keyword>
<dbReference type="GO" id="GO:0032936">
    <property type="term" value="C:SREBP-SCAP complex"/>
    <property type="evidence" value="ECO:0007669"/>
    <property type="project" value="TreeGrafter"/>
</dbReference>
<feature type="repeat" description="WD" evidence="21">
    <location>
        <begin position="1144"/>
        <end position="1186"/>
    </location>
</feature>
<dbReference type="PANTHER" id="PTHR46378">
    <property type="entry name" value="STEROL REGULATORY ELEMENT-BINDING PROTEIN CLEAVAGE-ACTIVATING PROTEIN"/>
    <property type="match status" value="1"/>
</dbReference>
<dbReference type="GO" id="GO:0012507">
    <property type="term" value="C:ER to Golgi transport vesicle membrane"/>
    <property type="evidence" value="ECO:0007669"/>
    <property type="project" value="UniProtKB-SubCell"/>
</dbReference>
<keyword evidence="15 22" id="KW-0472">Membrane</keyword>
<feature type="transmembrane region" description="Helical" evidence="22">
    <location>
        <begin position="716"/>
        <end position="738"/>
    </location>
</feature>
<feature type="repeat" description="WD" evidence="21">
    <location>
        <begin position="1187"/>
        <end position="1226"/>
    </location>
</feature>
<keyword evidence="7 21" id="KW-0853">WD repeat</keyword>
<proteinExistence type="inferred from homology"/>
<evidence type="ECO:0000256" key="9">
    <source>
        <dbReference type="ARBA" id="ARBA00022737"/>
    </source>
</evidence>
<evidence type="ECO:0000256" key="21">
    <source>
        <dbReference type="PROSITE-ProRule" id="PRU00221"/>
    </source>
</evidence>
<evidence type="ECO:0000256" key="10">
    <source>
        <dbReference type="ARBA" id="ARBA00022824"/>
    </source>
</evidence>
<keyword evidence="13" id="KW-0443">Lipid metabolism</keyword>
<organism evidence="24">
    <name type="scientific">Clastoptera arizonana</name>
    <name type="common">Arizona spittle bug</name>
    <dbReference type="NCBI Taxonomy" id="38151"/>
    <lineage>
        <taxon>Eukaryota</taxon>
        <taxon>Metazoa</taxon>
        <taxon>Ecdysozoa</taxon>
        <taxon>Arthropoda</taxon>
        <taxon>Hexapoda</taxon>
        <taxon>Insecta</taxon>
        <taxon>Pterygota</taxon>
        <taxon>Neoptera</taxon>
        <taxon>Paraneoptera</taxon>
        <taxon>Hemiptera</taxon>
        <taxon>Auchenorrhyncha</taxon>
        <taxon>Cercopoidea</taxon>
        <taxon>Clastopteridae</taxon>
        <taxon>Clastoptera</taxon>
    </lineage>
</organism>
<evidence type="ECO:0000256" key="8">
    <source>
        <dbReference type="ARBA" id="ARBA00022692"/>
    </source>
</evidence>
<dbReference type="InterPro" id="IPR057042">
    <property type="entry name" value="Beta-prop_SCAP"/>
</dbReference>
<dbReference type="InterPro" id="IPR001680">
    <property type="entry name" value="WD40_rpt"/>
</dbReference>
<evidence type="ECO:0000313" key="24">
    <source>
        <dbReference type="EMBL" id="JAS30216.1"/>
    </source>
</evidence>
<comment type="function">
    <text evidence="20">Escort protein required for cholesterol as well as lipid homeostasis. Regulates export of the SCAP-SREBP complex from the endoplasmic reticulum to the Golgi upon low cholesterol, thereby regulating the processing of sterol regulatory element-binding proteins (SREBPs) SREBF1/SREBP1 and SREBF2/SREBP2. At high sterol concentrations, formation of a ternary complex with INSIG (INSIG1 or INSIG2) leads to mask the ER export signal in SCAP, promoting retention of the complex in the endoplasmic reticulum. Low sterol concentrations trigger release of INSIG, a conformational change in the SSD domain of SCAP, unmasking of the ER export signal, promoting recruitment into COPII-coated vesicles and transport of the SCAP-SREBP to the Golgi: in the Golgi, SREBPs are then processed, releasing the transcription factor fragment of SREBPs from the membrane, its import into the nucleus and up-regulation of LDLR, INSIG1 and the mevalonate pathway. Binds cholesterol via its SSD domain.</text>
</comment>
<dbReference type="InterPro" id="IPR019775">
    <property type="entry name" value="WD40_repeat_CS"/>
</dbReference>
<dbReference type="EMBL" id="GEDC01007082">
    <property type="protein sequence ID" value="JAS30216.1"/>
    <property type="molecule type" value="Transcribed_RNA"/>
</dbReference>
<keyword evidence="8 22" id="KW-0812">Transmembrane</keyword>
<dbReference type="Gene3D" id="2.130.10.10">
    <property type="entry name" value="YVTN repeat-like/Quinoprotein amine dehydrogenase"/>
    <property type="match status" value="3"/>
</dbReference>
<dbReference type="GO" id="GO:0032934">
    <property type="term" value="F:sterol binding"/>
    <property type="evidence" value="ECO:0007669"/>
    <property type="project" value="InterPro"/>
</dbReference>
<feature type="transmembrane region" description="Helical" evidence="22">
    <location>
        <begin position="510"/>
        <end position="529"/>
    </location>
</feature>
<evidence type="ECO:0000256" key="17">
    <source>
        <dbReference type="ARBA" id="ARBA00023180"/>
    </source>
</evidence>
<keyword evidence="11 22" id="KW-1133">Transmembrane helix</keyword>
<evidence type="ECO:0000259" key="23">
    <source>
        <dbReference type="PROSITE" id="PS50156"/>
    </source>
</evidence>
<feature type="transmembrane region" description="Helical" evidence="22">
    <location>
        <begin position="424"/>
        <end position="446"/>
    </location>
</feature>
<comment type="subcellular location">
    <subcellularLocation>
        <location evidence="2">Cytoplasmic vesicle</location>
        <location evidence="2">COPII-coated vesicle membrane</location>
        <topology evidence="2">Multi-pass membrane protein</topology>
    </subcellularLocation>
    <subcellularLocation>
        <location evidence="1">Endoplasmic reticulum membrane</location>
        <topology evidence="1">Multi-pass membrane protein</topology>
    </subcellularLocation>
    <subcellularLocation>
        <location evidence="3">Golgi apparatus membrane</location>
        <topology evidence="3">Multi-pass membrane protein</topology>
    </subcellularLocation>
</comment>
<evidence type="ECO:0000256" key="19">
    <source>
        <dbReference type="ARBA" id="ARBA00023329"/>
    </source>
</evidence>
<evidence type="ECO:0000256" key="14">
    <source>
        <dbReference type="ARBA" id="ARBA00023121"/>
    </source>
</evidence>
<dbReference type="InterPro" id="IPR053958">
    <property type="entry name" value="HMGCR/SNAP/NPC1-like_SSD"/>
</dbReference>
<dbReference type="PROSITE" id="PS00678">
    <property type="entry name" value="WD_REPEATS_1"/>
    <property type="match status" value="1"/>
</dbReference>
<feature type="repeat" description="WD" evidence="21">
    <location>
        <begin position="775"/>
        <end position="814"/>
    </location>
</feature>
<keyword evidence="17" id="KW-0325">Glycoprotein</keyword>
<keyword evidence="16" id="KW-1207">Sterol metabolism</keyword>
<accession>A0A1B6DX23</accession>
<evidence type="ECO:0000256" key="22">
    <source>
        <dbReference type="SAM" id="Phobius"/>
    </source>
</evidence>
<dbReference type="Pfam" id="PF12349">
    <property type="entry name" value="Sterol-sensing"/>
    <property type="match status" value="1"/>
</dbReference>
<dbReference type="PROSITE" id="PS50156">
    <property type="entry name" value="SSD"/>
    <property type="match status" value="1"/>
</dbReference>
<evidence type="ECO:0000256" key="20">
    <source>
        <dbReference type="ARBA" id="ARBA00045958"/>
    </source>
</evidence>
<dbReference type="GO" id="GO:0000139">
    <property type="term" value="C:Golgi membrane"/>
    <property type="evidence" value="ECO:0007669"/>
    <property type="project" value="UniProtKB-SubCell"/>
</dbReference>
<comment type="similarity">
    <text evidence="4">Belongs to the WD repeat SCAP family.</text>
</comment>
<reference evidence="24" key="1">
    <citation type="submission" date="2015-12" db="EMBL/GenBank/DDBJ databases">
        <title>De novo transcriptome assembly of four potential Pierce s Disease insect vectors from Arizona vineyards.</title>
        <authorList>
            <person name="Tassone E.E."/>
        </authorList>
    </citation>
    <scope>NUCLEOTIDE SEQUENCE</scope>
</reference>
<dbReference type="GO" id="GO:0008203">
    <property type="term" value="P:cholesterol metabolic process"/>
    <property type="evidence" value="ECO:0007669"/>
    <property type="project" value="UniProtKB-KW"/>
</dbReference>
<dbReference type="GO" id="GO:0032933">
    <property type="term" value="P:SREBP signaling pathway"/>
    <property type="evidence" value="ECO:0007669"/>
    <property type="project" value="InterPro"/>
</dbReference>
<gene>
    <name evidence="24" type="ORF">g.30859</name>
</gene>
<evidence type="ECO:0000256" key="2">
    <source>
        <dbReference type="ARBA" id="ARBA00004557"/>
    </source>
</evidence>
<evidence type="ECO:0000256" key="11">
    <source>
        <dbReference type="ARBA" id="ARBA00022989"/>
    </source>
</evidence>
<keyword evidence="12" id="KW-0333">Golgi apparatus</keyword>